<reference evidence="1 2" key="1">
    <citation type="submission" date="2016-03" db="EMBL/GenBank/DDBJ databases">
        <title>Draft genome sequence of the Fonsecaea monophora CBS 269.37.</title>
        <authorList>
            <person name="Bombassaro A."/>
            <person name="Vinicius W.A."/>
            <person name="De Hoog S."/>
            <person name="Sun J."/>
            <person name="Souza E.M."/>
            <person name="Raittz R.T."/>
            <person name="Costa F."/>
            <person name="Leao A.C."/>
            <person name="Tadra-Sfeir M.Z."/>
            <person name="Baura V."/>
            <person name="Balsanelli E."/>
            <person name="Pedrosa F.O."/>
            <person name="Moreno L.F."/>
            <person name="Steffens M.B."/>
            <person name="Xi L."/>
            <person name="Bocca A.L."/>
            <person name="Felipe M.S."/>
            <person name="Teixeira M."/>
            <person name="Telles Filho F.Q."/>
            <person name="Azevedo C.M."/>
            <person name="Gomes R."/>
            <person name="Vicente V.A."/>
        </authorList>
    </citation>
    <scope>NUCLEOTIDE SEQUENCE [LARGE SCALE GENOMIC DNA]</scope>
    <source>
        <strain evidence="1 2">CBS 269.37</strain>
    </source>
</reference>
<dbReference type="GeneID" id="34607066"/>
<proteinExistence type="predicted"/>
<dbReference type="Proteomes" id="UP000077002">
    <property type="component" value="Unassembled WGS sequence"/>
</dbReference>
<comment type="caution">
    <text evidence="1">The sequence shown here is derived from an EMBL/GenBank/DDBJ whole genome shotgun (WGS) entry which is preliminary data.</text>
</comment>
<evidence type="ECO:0000313" key="1">
    <source>
        <dbReference type="EMBL" id="OAG33903.1"/>
    </source>
</evidence>
<dbReference type="SUPFAM" id="SSF69572">
    <property type="entry name" value="Activating enzymes of the ubiquitin-like proteins"/>
    <property type="match status" value="1"/>
</dbReference>
<protein>
    <recommendedName>
        <fullName evidence="3">THIF-type NAD/FAD binding fold domain-containing protein</fullName>
    </recommendedName>
</protein>
<dbReference type="RefSeq" id="XP_022505855.1">
    <property type="nucleotide sequence ID" value="XM_022661839.1"/>
</dbReference>
<dbReference type="OrthoDB" id="5381337at2759"/>
<dbReference type="InterPro" id="IPR035985">
    <property type="entry name" value="Ubiquitin-activating_enz"/>
</dbReference>
<accession>A0A177EPJ5</accession>
<gene>
    <name evidence="1" type="ORF">AYO21_11989</name>
</gene>
<dbReference type="GO" id="GO:0008641">
    <property type="term" value="F:ubiquitin-like modifier activating enzyme activity"/>
    <property type="evidence" value="ECO:0007669"/>
    <property type="project" value="InterPro"/>
</dbReference>
<dbReference type="AlphaFoldDB" id="A0A177EPJ5"/>
<evidence type="ECO:0008006" key="3">
    <source>
        <dbReference type="Google" id="ProtNLM"/>
    </source>
</evidence>
<name>A0A177EPJ5_9EURO</name>
<evidence type="ECO:0000313" key="2">
    <source>
        <dbReference type="Proteomes" id="UP000077002"/>
    </source>
</evidence>
<dbReference type="EMBL" id="LVKK01000203">
    <property type="protein sequence ID" value="OAG33903.1"/>
    <property type="molecule type" value="Genomic_DNA"/>
</dbReference>
<organism evidence="1 2">
    <name type="scientific">Fonsecaea monophora</name>
    <dbReference type="NCBI Taxonomy" id="254056"/>
    <lineage>
        <taxon>Eukaryota</taxon>
        <taxon>Fungi</taxon>
        <taxon>Dikarya</taxon>
        <taxon>Ascomycota</taxon>
        <taxon>Pezizomycotina</taxon>
        <taxon>Eurotiomycetes</taxon>
        <taxon>Chaetothyriomycetidae</taxon>
        <taxon>Chaetothyriales</taxon>
        <taxon>Herpotrichiellaceae</taxon>
        <taxon>Fonsecaea</taxon>
    </lineage>
</organism>
<keyword evidence="2" id="KW-1185">Reference proteome</keyword>
<dbReference type="Gene3D" id="3.40.50.720">
    <property type="entry name" value="NAD(P)-binding Rossmann-like Domain"/>
    <property type="match status" value="1"/>
</dbReference>
<sequence>MRPGSCHDAASTSISSFSLLVPSPRQNSVSSEAGNPAKAKALTDDLSQLKKYQVIVLTTTSLKNQLTISDYCHQNGIYLVIADTFGLFGYIFTDFGKDFTVGDITGENPISGIVDDIDETGLPVAPWVPGKVVKPEETAYYFTGRMGERVSDVMNCYKLNWPTPLSSKCTDTRCAVSFYTAEDFEQFRASPKASCSPLLLSPKAWNPKDQLQ</sequence>